<feature type="domain" description="CRAL-TRIO" evidence="2">
    <location>
        <begin position="104"/>
        <end position="167"/>
    </location>
</feature>
<feature type="domain" description="NmrA-like" evidence="3">
    <location>
        <begin position="351"/>
        <end position="390"/>
    </location>
</feature>
<dbReference type="SUPFAM" id="SSF51735">
    <property type="entry name" value="NAD(P)-binding Rossmann-fold domains"/>
    <property type="match status" value="1"/>
</dbReference>
<dbReference type="InterPro" id="IPR036273">
    <property type="entry name" value="CRAL/TRIO_N_dom_sf"/>
</dbReference>
<dbReference type="InterPro" id="IPR036865">
    <property type="entry name" value="CRAL-TRIO_dom_sf"/>
</dbReference>
<dbReference type="PANTHER" id="PTHR45824">
    <property type="entry name" value="GH16843P"/>
    <property type="match status" value="1"/>
</dbReference>
<evidence type="ECO:0000259" key="2">
    <source>
        <dbReference type="Pfam" id="PF00650"/>
    </source>
</evidence>
<dbReference type="OrthoDB" id="75724at2759"/>
<evidence type="ECO:0000313" key="4">
    <source>
        <dbReference type="EMBL" id="ELU40751.1"/>
    </source>
</evidence>
<protein>
    <submittedName>
        <fullName evidence="4">CRAL/TRIO domain-containing protein</fullName>
    </submittedName>
</protein>
<dbReference type="Gene3D" id="3.40.525.10">
    <property type="entry name" value="CRAL-TRIO lipid binding domain"/>
    <property type="match status" value="2"/>
</dbReference>
<organism evidence="4 5">
    <name type="scientific">Thanatephorus cucumeris (strain AG1-IA)</name>
    <name type="common">Rice sheath blight fungus</name>
    <name type="synonym">Rhizoctonia solani</name>
    <dbReference type="NCBI Taxonomy" id="983506"/>
    <lineage>
        <taxon>Eukaryota</taxon>
        <taxon>Fungi</taxon>
        <taxon>Dikarya</taxon>
        <taxon>Basidiomycota</taxon>
        <taxon>Agaricomycotina</taxon>
        <taxon>Agaricomycetes</taxon>
        <taxon>Cantharellales</taxon>
        <taxon>Ceratobasidiaceae</taxon>
        <taxon>Rhizoctonia</taxon>
        <taxon>Rhizoctonia solani AG-1</taxon>
    </lineage>
</organism>
<dbReference type="EMBL" id="AFRT01001348">
    <property type="protein sequence ID" value="ELU40751.1"/>
    <property type="molecule type" value="Genomic_DNA"/>
</dbReference>
<dbReference type="Gene3D" id="3.40.50.720">
    <property type="entry name" value="NAD(P)-binding Rossmann-like Domain"/>
    <property type="match status" value="1"/>
</dbReference>
<dbReference type="InterPro" id="IPR052578">
    <property type="entry name" value="PI_Transfer_CRAL-TRIO"/>
</dbReference>
<name>L8WRK8_THACA</name>
<sequence>MPVHVTSLPPSPPEINPAPTLNEEQSNVYGIVLKHYSSPAYVIPGVDAQKATLTEEEKQWLVLRASKWVLATTITRLDDTLKWRREYGLYELITPNHVEPEAVTGKEILAGYDLERRPALYMMPSKQNTEESPRQLQFAVWMLERAVDLMGPGVENLDILINFADRGKNPSLSTSKNVSICRCIMANHQVLKICVVTRAKVKFNPEIIKEGLFDKSQATKEWGGEMKSWKPLVDLCNNLHTERKERWRKLGGTVGLSEWDIKGGAPQPELQPAMTNGTNLIPDSKSTVSRKDIPESKILRLACLDQTSILFGHYQIIMRFQLSACDITISGSDTYLNLRAPFRTPSPGDKPIIAVCGATGIQGGSVVKHLLRDGRFSVRALTRKPTSFRAKGCYGAFGITDYYEAFDEEGQHGINIIDAAKATKLKHLVMR</sequence>
<accession>L8WRK8</accession>
<proteinExistence type="predicted"/>
<dbReference type="Pfam" id="PF00650">
    <property type="entry name" value="CRAL_TRIO"/>
    <property type="match status" value="1"/>
</dbReference>
<dbReference type="InterPro" id="IPR008030">
    <property type="entry name" value="NmrA-like"/>
</dbReference>
<dbReference type="STRING" id="983506.L8WRK8"/>
<dbReference type="Pfam" id="PF05368">
    <property type="entry name" value="NmrA"/>
    <property type="match status" value="1"/>
</dbReference>
<feature type="region of interest" description="Disordered" evidence="1">
    <location>
        <begin position="265"/>
        <end position="287"/>
    </location>
</feature>
<dbReference type="Proteomes" id="UP000011668">
    <property type="component" value="Unassembled WGS sequence"/>
</dbReference>
<reference evidence="4 5" key="1">
    <citation type="journal article" date="2013" name="Nat. Commun.">
        <title>The evolution and pathogenic mechanisms of the rice sheath blight pathogen.</title>
        <authorList>
            <person name="Zheng A."/>
            <person name="Lin R."/>
            <person name="Xu L."/>
            <person name="Qin P."/>
            <person name="Tang C."/>
            <person name="Ai P."/>
            <person name="Zhang D."/>
            <person name="Liu Y."/>
            <person name="Sun Z."/>
            <person name="Feng H."/>
            <person name="Wang Y."/>
            <person name="Chen Y."/>
            <person name="Liang X."/>
            <person name="Fu R."/>
            <person name="Li Q."/>
            <person name="Zhang J."/>
            <person name="Yu X."/>
            <person name="Xie Z."/>
            <person name="Ding L."/>
            <person name="Guan P."/>
            <person name="Tang J."/>
            <person name="Liang Y."/>
            <person name="Wang S."/>
            <person name="Deng Q."/>
            <person name="Li S."/>
            <person name="Zhu J."/>
            <person name="Wang L."/>
            <person name="Liu H."/>
            <person name="Li P."/>
        </authorList>
    </citation>
    <scope>NUCLEOTIDE SEQUENCE [LARGE SCALE GENOMIC DNA]</scope>
    <source>
        <strain evidence="5">AG-1 IA</strain>
    </source>
</reference>
<feature type="region of interest" description="Disordered" evidence="1">
    <location>
        <begin position="1"/>
        <end position="21"/>
    </location>
</feature>
<dbReference type="InterPro" id="IPR036291">
    <property type="entry name" value="NAD(P)-bd_dom_sf"/>
</dbReference>
<feature type="compositionally biased region" description="Polar residues" evidence="1">
    <location>
        <begin position="273"/>
        <end position="287"/>
    </location>
</feature>
<dbReference type="HOGENOM" id="CLU_636430_0_0_1"/>
<evidence type="ECO:0000313" key="5">
    <source>
        <dbReference type="Proteomes" id="UP000011668"/>
    </source>
</evidence>
<dbReference type="PANTHER" id="PTHR45824:SF29">
    <property type="entry name" value="GH16843P"/>
    <property type="match status" value="1"/>
</dbReference>
<dbReference type="SUPFAM" id="SSF46938">
    <property type="entry name" value="CRAL/TRIO N-terminal domain"/>
    <property type="match status" value="1"/>
</dbReference>
<keyword evidence="5" id="KW-1185">Reference proteome</keyword>
<dbReference type="GO" id="GO:0008526">
    <property type="term" value="F:phosphatidylinositol transfer activity"/>
    <property type="evidence" value="ECO:0007669"/>
    <property type="project" value="TreeGrafter"/>
</dbReference>
<dbReference type="AlphaFoldDB" id="L8WRK8"/>
<dbReference type="InterPro" id="IPR001251">
    <property type="entry name" value="CRAL-TRIO_dom"/>
</dbReference>
<evidence type="ECO:0000256" key="1">
    <source>
        <dbReference type="SAM" id="MobiDB-lite"/>
    </source>
</evidence>
<gene>
    <name evidence="4" type="ORF">AG1IA_05194</name>
</gene>
<dbReference type="SUPFAM" id="SSF52087">
    <property type="entry name" value="CRAL/TRIO domain"/>
    <property type="match status" value="1"/>
</dbReference>
<comment type="caution">
    <text evidence="4">The sequence shown here is derived from an EMBL/GenBank/DDBJ whole genome shotgun (WGS) entry which is preliminary data.</text>
</comment>
<evidence type="ECO:0000259" key="3">
    <source>
        <dbReference type="Pfam" id="PF05368"/>
    </source>
</evidence>